<evidence type="ECO:0000256" key="1">
    <source>
        <dbReference type="SAM" id="Phobius"/>
    </source>
</evidence>
<dbReference type="Proteomes" id="UP000646484">
    <property type="component" value="Unassembled WGS sequence"/>
</dbReference>
<keyword evidence="3" id="KW-1185">Reference proteome</keyword>
<feature type="transmembrane region" description="Helical" evidence="1">
    <location>
        <begin position="76"/>
        <end position="96"/>
    </location>
</feature>
<dbReference type="EMBL" id="JACOOH010000006">
    <property type="protein sequence ID" value="MBC5622203.1"/>
    <property type="molecule type" value="Genomic_DNA"/>
</dbReference>
<evidence type="ECO:0000313" key="2">
    <source>
        <dbReference type="EMBL" id="MBC5622203.1"/>
    </source>
</evidence>
<organism evidence="2 3">
    <name type="scientific">Butyricimonas hominis</name>
    <dbReference type="NCBI Taxonomy" id="2763032"/>
    <lineage>
        <taxon>Bacteria</taxon>
        <taxon>Pseudomonadati</taxon>
        <taxon>Bacteroidota</taxon>
        <taxon>Bacteroidia</taxon>
        <taxon>Bacteroidales</taxon>
        <taxon>Odoribacteraceae</taxon>
        <taxon>Butyricimonas</taxon>
    </lineage>
</organism>
<comment type="caution">
    <text evidence="2">The sequence shown here is derived from an EMBL/GenBank/DDBJ whole genome shotgun (WGS) entry which is preliminary data.</text>
</comment>
<feature type="transmembrane region" description="Helical" evidence="1">
    <location>
        <begin position="43"/>
        <end position="64"/>
    </location>
</feature>
<reference evidence="2 3" key="1">
    <citation type="submission" date="2020-08" db="EMBL/GenBank/DDBJ databases">
        <title>Genome public.</title>
        <authorList>
            <person name="Liu C."/>
            <person name="Sun Q."/>
        </authorList>
    </citation>
    <scope>NUCLEOTIDE SEQUENCE [LARGE SCALE GENOMIC DNA]</scope>
    <source>
        <strain evidence="2 3">NSJ-56</strain>
    </source>
</reference>
<protein>
    <recommendedName>
        <fullName evidence="4">M1 family metallopeptidase</fullName>
    </recommendedName>
</protein>
<name>A0ABR7D2N7_9BACT</name>
<evidence type="ECO:0000313" key="3">
    <source>
        <dbReference type="Proteomes" id="UP000646484"/>
    </source>
</evidence>
<accession>A0ABR7D2N7</accession>
<sequence length="908" mass="105230">MVFLYFEYNYAVTAFYGILDFQGRLLPNSFSTLIGFMDISNFLLHRGVFLLLGISFLYFSVLLVKKLPGSAGRQRYLAVPAMLFLAFSLYLGFIYIEKHQSRLENRITCREAFLKYTETPKARVITHDITYHPRGNTFSATSRMQVQNQKKKKMDQLLLFLNPGLKINKIESNGQNLPFHRDHLAVVIECSLAPNEYIKLDITYEGYIDEDIYQINIPDEIFFSLEDNPFSKENYGKHPAFVSSKFTFLRPEVLWYPTAVPSIALQASAEMNFTSYTLHVKKTNELTVLSQGVPTTEGEYVTFNNLQNLTGLTLCIGEYEKRALTVDSLTVELYTYPGNDCYMKYFDEWDLLKEDNPNREKDLKKMFYLCKDEIEQDKPNPYPFKYFKLIEVPSSSYFLRSTLFNDGMQPEIAFFHERLCRIETHNPADYPDNNFYDRSVQEYLLTVNIPFLWNNYMRIKHIFTDYNSCITSDTYQGIELIFKQMINPDIYTKSDAITSPKLLNHIAEKGLKGIIAEEYSREQNIAIRSKVSHLLGYLTTITTWDSLSQLMQEFNTRTYFQEVNFDSFIEKFEQRFGQDIKAYMDEWYTTHEVPLLSIKDASRKTTEDTQIIEFNVGNFSKTDGIVSIVATSYPEKSVIRNLQSYLIKAGECKRIVVHEDIKYKVQLTTNFSGHFPENIYFEVNQSPLSGPIPKEGITLLDRNQFYPPGEIIVDNEDDNFSLIDSANNRKRLTDIIKKEDNQKYINYLLNLKTNAWSLPILQELHGKYIRSAFVKKAGTGQFKAEWRANLPEAGKYEIFVYRPHLVGFEGGKTASDHPGMKNYYTVYTPKGKEEIILDIPDKEDIWIGCTSTLPEEEAWVSLGTFTLPAGESRVVLDDRGVPPITDRLFGEFDQMIVADAVKWVKKKY</sequence>
<keyword evidence="1" id="KW-1133">Transmembrane helix</keyword>
<proteinExistence type="predicted"/>
<gene>
    <name evidence="2" type="ORF">H8S64_13950</name>
</gene>
<keyword evidence="1" id="KW-0812">Transmembrane</keyword>
<evidence type="ECO:0008006" key="4">
    <source>
        <dbReference type="Google" id="ProtNLM"/>
    </source>
</evidence>
<keyword evidence="1" id="KW-0472">Membrane</keyword>